<evidence type="ECO:0000313" key="2">
    <source>
        <dbReference type="Proteomes" id="UP000292052"/>
    </source>
</evidence>
<sequence length="14" mass="1532">MANPTETSANFFAM</sequence>
<protein>
    <submittedName>
        <fullName evidence="1">Uncharacterized protein</fullName>
    </submittedName>
</protein>
<dbReference type="EMBL" id="QDEB01129062">
    <property type="protein sequence ID" value="RZB39351.1"/>
    <property type="molecule type" value="Genomic_DNA"/>
</dbReference>
<proteinExistence type="predicted"/>
<keyword evidence="2" id="KW-1185">Reference proteome</keyword>
<evidence type="ECO:0000313" key="1">
    <source>
        <dbReference type="EMBL" id="RZB39351.1"/>
    </source>
</evidence>
<name>A0A482V802_ASBVE</name>
<accession>A0A482V802</accession>
<comment type="caution">
    <text evidence="1">The sequence shown here is derived from an EMBL/GenBank/DDBJ whole genome shotgun (WGS) entry which is preliminary data.</text>
</comment>
<organism evidence="1 2">
    <name type="scientific">Asbolus verrucosus</name>
    <name type="common">Desert ironclad beetle</name>
    <dbReference type="NCBI Taxonomy" id="1661398"/>
    <lineage>
        <taxon>Eukaryota</taxon>
        <taxon>Metazoa</taxon>
        <taxon>Ecdysozoa</taxon>
        <taxon>Arthropoda</taxon>
        <taxon>Hexapoda</taxon>
        <taxon>Insecta</taxon>
        <taxon>Pterygota</taxon>
        <taxon>Neoptera</taxon>
        <taxon>Endopterygota</taxon>
        <taxon>Coleoptera</taxon>
        <taxon>Polyphaga</taxon>
        <taxon>Cucujiformia</taxon>
        <taxon>Tenebrionidae</taxon>
        <taxon>Pimeliinae</taxon>
        <taxon>Asbolus</taxon>
    </lineage>
</organism>
<reference evidence="1 2" key="1">
    <citation type="submission" date="2017-03" db="EMBL/GenBank/DDBJ databases">
        <title>Genome of the blue death feigning beetle - Asbolus verrucosus.</title>
        <authorList>
            <person name="Rider S.D."/>
        </authorList>
    </citation>
    <scope>NUCLEOTIDE SEQUENCE [LARGE SCALE GENOMIC DNA]</scope>
    <source>
        <strain evidence="1">Butters</strain>
        <tissue evidence="1">Head and leg muscle</tissue>
    </source>
</reference>
<dbReference type="Proteomes" id="UP000292052">
    <property type="component" value="Unassembled WGS sequence"/>
</dbReference>
<gene>
    <name evidence="1" type="ORF">BDFB_005092</name>
</gene>